<dbReference type="PANTHER" id="PTHR30203:SF33">
    <property type="entry name" value="BLR4455 PROTEIN"/>
    <property type="match status" value="1"/>
</dbReference>
<comment type="subcellular location">
    <subcellularLocation>
        <location evidence="2">Cell membrane</location>
        <topology evidence="2">Lipid-anchor</topology>
    </subcellularLocation>
</comment>
<dbReference type="Gene3D" id="1.20.1600.10">
    <property type="entry name" value="Outer membrane efflux proteins (OEP)"/>
    <property type="match status" value="1"/>
</dbReference>
<evidence type="ECO:0000313" key="3">
    <source>
        <dbReference type="EMBL" id="MBB5371803.1"/>
    </source>
</evidence>
<keyword evidence="2" id="KW-0472">Membrane</keyword>
<dbReference type="Pfam" id="PF02321">
    <property type="entry name" value="OEP"/>
    <property type="match status" value="2"/>
</dbReference>
<dbReference type="InterPro" id="IPR010131">
    <property type="entry name" value="MdtP/NodT-like"/>
</dbReference>
<evidence type="ECO:0000256" key="2">
    <source>
        <dbReference type="RuleBase" id="RU362097"/>
    </source>
</evidence>
<dbReference type="GO" id="GO:0005886">
    <property type="term" value="C:plasma membrane"/>
    <property type="evidence" value="ECO:0007669"/>
    <property type="project" value="UniProtKB-SubCell"/>
</dbReference>
<sequence>MKWLSVLGALALTGCMVGPDYHKPALPVPTAYKTAPGWVAAKPEDGAPKGAWWGVFNDPVLNQLEPQVAVNNATLKADYFAYQQAIQIVQAERGSLFPSLGLTGSATRQFGSSGVGPSTSGTFEGSASWTIDIWGKIRRQVQGDVAAAQVSAADLANATLSVQAALAADYVDLRAADAAIVLYQQTVTAYQRSLRITENQAAAGTAAPSDVLTARTALEGAQSQLINAGAARAQYEHAIAVLTGHAPAELSIPAGGQIANVPVTPPGVPSTLLERRPDIAAAERTMAEENALIGVQVGAYYPDITLSALGGYAANPITGLFDTSSALWSLGADVSETVFEGGIRAADVKAAEYAYDQSVETYRQTVLNAFQGVENDLSNLTIYEQQAAVQEQAVADAARAVQIALNEYKAGTVAYTTVVQAQVTLLQDQQSQLAIQQNRLLASVALFQDLGGGFSAADLPSAEQIQAKLPFAP</sequence>
<dbReference type="EMBL" id="JACHFJ010000001">
    <property type="protein sequence ID" value="MBB5371803.1"/>
    <property type="molecule type" value="Genomic_DNA"/>
</dbReference>
<dbReference type="PROSITE" id="PS51257">
    <property type="entry name" value="PROKAR_LIPOPROTEIN"/>
    <property type="match status" value="1"/>
</dbReference>
<keyword evidence="4" id="KW-1185">Reference proteome</keyword>
<dbReference type="NCBIfam" id="TIGR01845">
    <property type="entry name" value="outer_NodT"/>
    <property type="match status" value="1"/>
</dbReference>
<dbReference type="Gene3D" id="2.20.200.10">
    <property type="entry name" value="Outer membrane efflux proteins (OEP)"/>
    <property type="match status" value="1"/>
</dbReference>
<accession>A0A840V7W4</accession>
<dbReference type="PANTHER" id="PTHR30203">
    <property type="entry name" value="OUTER MEMBRANE CATION EFFLUX PROTEIN"/>
    <property type="match status" value="1"/>
</dbReference>
<protein>
    <submittedName>
        <fullName evidence="3">NodT family efflux transporter outer membrane factor (OMF) lipoprotein</fullName>
    </submittedName>
</protein>
<dbReference type="InterPro" id="IPR003423">
    <property type="entry name" value="OMP_efflux"/>
</dbReference>
<evidence type="ECO:0000313" key="4">
    <source>
        <dbReference type="Proteomes" id="UP000553706"/>
    </source>
</evidence>
<keyword evidence="2 3" id="KW-0449">Lipoprotein</keyword>
<keyword evidence="2" id="KW-0812">Transmembrane</keyword>
<reference evidence="3 4" key="1">
    <citation type="submission" date="2020-08" db="EMBL/GenBank/DDBJ databases">
        <title>Genomic Encyclopedia of Type Strains, Phase IV (KMG-IV): sequencing the most valuable type-strain genomes for metagenomic binning, comparative biology and taxonomic classification.</title>
        <authorList>
            <person name="Goeker M."/>
        </authorList>
    </citation>
    <scope>NUCLEOTIDE SEQUENCE [LARGE SCALE GENOMIC DNA]</scope>
    <source>
        <strain evidence="3 4">DSM 27026</strain>
    </source>
</reference>
<keyword evidence="2" id="KW-1134">Transmembrane beta strand</keyword>
<comment type="similarity">
    <text evidence="1 2">Belongs to the outer membrane factor (OMF) (TC 1.B.17) family.</text>
</comment>
<keyword evidence="2" id="KW-0564">Palmitate</keyword>
<organism evidence="3 4">
    <name type="scientific">Acidocella aromatica</name>
    <dbReference type="NCBI Taxonomy" id="1303579"/>
    <lineage>
        <taxon>Bacteria</taxon>
        <taxon>Pseudomonadati</taxon>
        <taxon>Pseudomonadota</taxon>
        <taxon>Alphaproteobacteria</taxon>
        <taxon>Acetobacterales</taxon>
        <taxon>Acidocellaceae</taxon>
        <taxon>Acidocella</taxon>
    </lineage>
</organism>
<dbReference type="RefSeq" id="WP_183264834.1">
    <property type="nucleotide sequence ID" value="NZ_JACHFJ010000001.1"/>
</dbReference>
<comment type="caution">
    <text evidence="3">The sequence shown here is derived from an EMBL/GenBank/DDBJ whole genome shotgun (WGS) entry which is preliminary data.</text>
</comment>
<gene>
    <name evidence="3" type="ORF">HNP71_000027</name>
</gene>
<name>A0A840V7W4_9PROT</name>
<dbReference type="AlphaFoldDB" id="A0A840V7W4"/>
<dbReference type="SUPFAM" id="SSF56954">
    <property type="entry name" value="Outer membrane efflux proteins (OEP)"/>
    <property type="match status" value="1"/>
</dbReference>
<dbReference type="Proteomes" id="UP000553706">
    <property type="component" value="Unassembled WGS sequence"/>
</dbReference>
<proteinExistence type="inferred from homology"/>
<dbReference type="GO" id="GO:0015562">
    <property type="term" value="F:efflux transmembrane transporter activity"/>
    <property type="evidence" value="ECO:0007669"/>
    <property type="project" value="InterPro"/>
</dbReference>
<evidence type="ECO:0000256" key="1">
    <source>
        <dbReference type="ARBA" id="ARBA00007613"/>
    </source>
</evidence>